<dbReference type="GO" id="GO:0003676">
    <property type="term" value="F:nucleic acid binding"/>
    <property type="evidence" value="ECO:0007669"/>
    <property type="project" value="InterPro"/>
</dbReference>
<name>A0A4Y2E525_ARAVE</name>
<evidence type="ECO:0000313" key="1">
    <source>
        <dbReference type="EMBL" id="GBM23817.1"/>
    </source>
</evidence>
<gene>
    <name evidence="1" type="ORF">AVEN_91151_1</name>
</gene>
<dbReference type="EMBL" id="BGPR01000504">
    <property type="protein sequence ID" value="GBM23817.1"/>
    <property type="molecule type" value="Genomic_DNA"/>
</dbReference>
<dbReference type="Gene3D" id="3.30.420.10">
    <property type="entry name" value="Ribonuclease H-like superfamily/Ribonuclease H"/>
    <property type="match status" value="1"/>
</dbReference>
<keyword evidence="2" id="KW-1185">Reference proteome</keyword>
<dbReference type="OrthoDB" id="6434541at2759"/>
<evidence type="ECO:0008006" key="3">
    <source>
        <dbReference type="Google" id="ProtNLM"/>
    </source>
</evidence>
<dbReference type="SUPFAM" id="SSF53098">
    <property type="entry name" value="Ribonuclease H-like"/>
    <property type="match status" value="1"/>
</dbReference>
<dbReference type="InterPro" id="IPR036397">
    <property type="entry name" value="RNaseH_sf"/>
</dbReference>
<protein>
    <recommendedName>
        <fullName evidence="3">Integrase catalytic domain-containing protein</fullName>
    </recommendedName>
</protein>
<accession>A0A4Y2E525</accession>
<dbReference type="Proteomes" id="UP000499080">
    <property type="component" value="Unassembled WGS sequence"/>
</dbReference>
<dbReference type="PANTHER" id="PTHR47331:SF2">
    <property type="match status" value="1"/>
</dbReference>
<sequence length="111" mass="12534">MEENLLEELFKSCVICKRYSPIKLKCVTAPLPENMTLDATVFQITGIDTAGPLFLKGIQKVWVLLFTCAVYRAVHLELMSGISTEAFLMALRRFVARRGIPQFILIMVPTL</sequence>
<comment type="caution">
    <text evidence="1">The sequence shown here is derived from an EMBL/GenBank/DDBJ whole genome shotgun (WGS) entry which is preliminary data.</text>
</comment>
<reference evidence="1 2" key="1">
    <citation type="journal article" date="2019" name="Sci. Rep.">
        <title>Orb-weaving spider Araneus ventricosus genome elucidates the spidroin gene catalogue.</title>
        <authorList>
            <person name="Kono N."/>
            <person name="Nakamura H."/>
            <person name="Ohtoshi R."/>
            <person name="Moran D.A.P."/>
            <person name="Shinohara A."/>
            <person name="Yoshida Y."/>
            <person name="Fujiwara M."/>
            <person name="Mori M."/>
            <person name="Tomita M."/>
            <person name="Arakawa K."/>
        </authorList>
    </citation>
    <scope>NUCLEOTIDE SEQUENCE [LARGE SCALE GENOMIC DNA]</scope>
</reference>
<proteinExistence type="predicted"/>
<dbReference type="InterPro" id="IPR012337">
    <property type="entry name" value="RNaseH-like_sf"/>
</dbReference>
<dbReference type="AlphaFoldDB" id="A0A4Y2E525"/>
<organism evidence="1 2">
    <name type="scientific">Araneus ventricosus</name>
    <name type="common">Orbweaver spider</name>
    <name type="synonym">Epeira ventricosa</name>
    <dbReference type="NCBI Taxonomy" id="182803"/>
    <lineage>
        <taxon>Eukaryota</taxon>
        <taxon>Metazoa</taxon>
        <taxon>Ecdysozoa</taxon>
        <taxon>Arthropoda</taxon>
        <taxon>Chelicerata</taxon>
        <taxon>Arachnida</taxon>
        <taxon>Araneae</taxon>
        <taxon>Araneomorphae</taxon>
        <taxon>Entelegynae</taxon>
        <taxon>Araneoidea</taxon>
        <taxon>Araneidae</taxon>
        <taxon>Araneus</taxon>
    </lineage>
</organism>
<evidence type="ECO:0000313" key="2">
    <source>
        <dbReference type="Proteomes" id="UP000499080"/>
    </source>
</evidence>
<dbReference type="PANTHER" id="PTHR47331">
    <property type="entry name" value="PHD-TYPE DOMAIN-CONTAINING PROTEIN"/>
    <property type="match status" value="1"/>
</dbReference>